<accession>A0A1G1SZS9</accession>
<name>A0A1G1SZS9_9BACT</name>
<sequence>MSTDQYNGPGFHLSIAKYDSFKPRRLTKRQQADADKQSADLAKWCAKNSVPCVKCRRPHFIIEGSHCIVCAVHTPESEQRSHVTIGPKKS</sequence>
<keyword evidence="2" id="KW-1185">Reference proteome</keyword>
<organism evidence="1 2">
    <name type="scientific">Hymenobacter lapidarius</name>
    <dbReference type="NCBI Taxonomy" id="1908237"/>
    <lineage>
        <taxon>Bacteria</taxon>
        <taxon>Pseudomonadati</taxon>
        <taxon>Bacteroidota</taxon>
        <taxon>Cytophagia</taxon>
        <taxon>Cytophagales</taxon>
        <taxon>Hymenobacteraceae</taxon>
        <taxon>Hymenobacter</taxon>
    </lineage>
</organism>
<dbReference type="Proteomes" id="UP000176294">
    <property type="component" value="Unassembled WGS sequence"/>
</dbReference>
<dbReference type="AlphaFoldDB" id="A0A1G1SZS9"/>
<dbReference type="RefSeq" id="WP_070729031.1">
    <property type="nucleotide sequence ID" value="NZ_MDZB01000123.1"/>
</dbReference>
<comment type="caution">
    <text evidence="1">The sequence shown here is derived from an EMBL/GenBank/DDBJ whole genome shotgun (WGS) entry which is preliminary data.</text>
</comment>
<evidence type="ECO:0000313" key="1">
    <source>
        <dbReference type="EMBL" id="OGX84128.1"/>
    </source>
</evidence>
<protein>
    <submittedName>
        <fullName evidence="1">Uncharacterized protein</fullName>
    </submittedName>
</protein>
<evidence type="ECO:0000313" key="2">
    <source>
        <dbReference type="Proteomes" id="UP000176294"/>
    </source>
</evidence>
<proteinExistence type="predicted"/>
<reference evidence="1 2" key="1">
    <citation type="submission" date="2016-08" db="EMBL/GenBank/DDBJ databases">
        <title>Hymenobacter coccineus sp. nov., Hymenobacter lapidarius sp. nov. and Hymenobacter glacialis sp. nov., isolated from Antarctic soil.</title>
        <authorList>
            <person name="Sedlacek I."/>
            <person name="Kralova S."/>
            <person name="Kyrova K."/>
            <person name="Maslanova I."/>
            <person name="Stankova E."/>
            <person name="Vrbovska V."/>
            <person name="Nemec M."/>
            <person name="Bartak M."/>
            <person name="Svec P."/>
            <person name="Busse H.-J."/>
            <person name="Pantucek R."/>
        </authorList>
    </citation>
    <scope>NUCLEOTIDE SEQUENCE [LARGE SCALE GENOMIC DNA]</scope>
    <source>
        <strain evidence="1 2">CCM 8643</strain>
    </source>
</reference>
<gene>
    <name evidence="1" type="ORF">BEN47_16760</name>
</gene>
<dbReference type="EMBL" id="MDZB01000123">
    <property type="protein sequence ID" value="OGX84128.1"/>
    <property type="molecule type" value="Genomic_DNA"/>
</dbReference>
<dbReference type="STRING" id="1908237.BEN47_16760"/>